<dbReference type="RefSeq" id="WP_184965121.1">
    <property type="nucleotide sequence ID" value="NZ_JACHIN010000006.1"/>
</dbReference>
<dbReference type="EMBL" id="JACHIN010000006">
    <property type="protein sequence ID" value="MBB5079487.1"/>
    <property type="molecule type" value="Genomic_DNA"/>
</dbReference>
<proteinExistence type="predicted"/>
<evidence type="ECO:0000313" key="1">
    <source>
        <dbReference type="EMBL" id="MBB5079487.1"/>
    </source>
</evidence>
<sequence>MARIPYADMSALPDDLREWHAKLPPNSHLFMMVAHAEASAATLMQVGLQQIRELELSARLRELAANATACVLGADYLRVRHNPPGVPITADEREAVYLGDHSGFSGIDLAVLTFATAVARGLPVDDAEFAPVRAELSDRQIVELIQVIGYYWMFGQFANVLQIDAEPYEK</sequence>
<organism evidence="1 2">
    <name type="scientific">Nonomuraea endophytica</name>
    <dbReference type="NCBI Taxonomy" id="714136"/>
    <lineage>
        <taxon>Bacteria</taxon>
        <taxon>Bacillati</taxon>
        <taxon>Actinomycetota</taxon>
        <taxon>Actinomycetes</taxon>
        <taxon>Streptosporangiales</taxon>
        <taxon>Streptosporangiaceae</taxon>
        <taxon>Nonomuraea</taxon>
    </lineage>
</organism>
<gene>
    <name evidence="1" type="ORF">HNR40_004973</name>
</gene>
<dbReference type="GO" id="GO:0004601">
    <property type="term" value="F:peroxidase activity"/>
    <property type="evidence" value="ECO:0007669"/>
    <property type="project" value="UniProtKB-KW"/>
</dbReference>
<dbReference type="Gene3D" id="1.20.1290.10">
    <property type="entry name" value="AhpD-like"/>
    <property type="match status" value="1"/>
</dbReference>
<reference evidence="1 2" key="1">
    <citation type="submission" date="2020-08" db="EMBL/GenBank/DDBJ databases">
        <title>Genomic Encyclopedia of Type Strains, Phase IV (KMG-IV): sequencing the most valuable type-strain genomes for metagenomic binning, comparative biology and taxonomic classification.</title>
        <authorList>
            <person name="Goeker M."/>
        </authorList>
    </citation>
    <scope>NUCLEOTIDE SEQUENCE [LARGE SCALE GENOMIC DNA]</scope>
    <source>
        <strain evidence="1 2">DSM 45385</strain>
    </source>
</reference>
<keyword evidence="2" id="KW-1185">Reference proteome</keyword>
<accession>A0A7W8A4M0</accession>
<dbReference type="Proteomes" id="UP000568380">
    <property type="component" value="Unassembled WGS sequence"/>
</dbReference>
<dbReference type="AlphaFoldDB" id="A0A7W8A4M0"/>
<evidence type="ECO:0000313" key="2">
    <source>
        <dbReference type="Proteomes" id="UP000568380"/>
    </source>
</evidence>
<protein>
    <submittedName>
        <fullName evidence="1">Alkylhydroperoxidase family enzyme</fullName>
    </submittedName>
</protein>
<dbReference type="PANTHER" id="PTHR34846">
    <property type="entry name" value="4-CARBOXYMUCONOLACTONE DECARBOXYLASE FAMILY PROTEIN (AFU_ORTHOLOGUE AFUA_6G11590)"/>
    <property type="match status" value="1"/>
</dbReference>
<keyword evidence="1" id="KW-0575">Peroxidase</keyword>
<name>A0A7W8A4M0_9ACTN</name>
<keyword evidence="1" id="KW-0560">Oxidoreductase</keyword>
<dbReference type="PANTHER" id="PTHR34846:SF11">
    <property type="entry name" value="4-CARBOXYMUCONOLACTONE DECARBOXYLASE FAMILY PROTEIN (AFU_ORTHOLOGUE AFUA_6G11590)"/>
    <property type="match status" value="1"/>
</dbReference>
<comment type="caution">
    <text evidence="1">The sequence shown here is derived from an EMBL/GenBank/DDBJ whole genome shotgun (WGS) entry which is preliminary data.</text>
</comment>
<dbReference type="SUPFAM" id="SSF69118">
    <property type="entry name" value="AhpD-like"/>
    <property type="match status" value="1"/>
</dbReference>
<dbReference type="InterPro" id="IPR029032">
    <property type="entry name" value="AhpD-like"/>
</dbReference>